<comment type="caution">
    <text evidence="7">The sequence shown here is derived from an EMBL/GenBank/DDBJ whole genome shotgun (WGS) entry which is preliminary data.</text>
</comment>
<feature type="transmembrane region" description="Helical" evidence="6">
    <location>
        <begin position="57"/>
        <end position="78"/>
    </location>
</feature>
<feature type="transmembrane region" description="Helical" evidence="6">
    <location>
        <begin position="204"/>
        <end position="227"/>
    </location>
</feature>
<keyword evidence="2" id="KW-1003">Cell membrane</keyword>
<evidence type="ECO:0000256" key="3">
    <source>
        <dbReference type="ARBA" id="ARBA00022692"/>
    </source>
</evidence>
<accession>A0A956SBK5</accession>
<feature type="transmembrane region" description="Helical" evidence="6">
    <location>
        <begin position="99"/>
        <end position="125"/>
    </location>
</feature>
<feature type="transmembrane region" description="Helical" evidence="6">
    <location>
        <begin position="174"/>
        <end position="198"/>
    </location>
</feature>
<dbReference type="AlphaFoldDB" id="A0A956SBK5"/>
<dbReference type="PIRSF" id="PIRSF035875">
    <property type="entry name" value="RNase_BN"/>
    <property type="match status" value="1"/>
</dbReference>
<dbReference type="Pfam" id="PF03631">
    <property type="entry name" value="Virul_fac_BrkB"/>
    <property type="match status" value="1"/>
</dbReference>
<sequence>MIVLLLAGLGLAIDPIEVQHRLLTEVRRIVGYGATQQIRDLIDLAESSREGSRLTTIFGAGALLFGATGALVQLQTALDQVWRVRPQRGPIKLHLIKRALSVTMILAVGFLLAVSMFLSAGVSWLSSVIASRLPDWFAFQLLVAGQILVSLILTSVLFAAMFRFLTRARMRHRDLWVGAGTTAVLFQGGQWLFAVYLAKADPGSLYGAAGSFALVLLWVYYSANVFLLGAEFTRAWADHFGAGVRANEHAERVSARSRSVAVL</sequence>
<evidence type="ECO:0000256" key="6">
    <source>
        <dbReference type="SAM" id="Phobius"/>
    </source>
</evidence>
<name>A0A956SBK5_UNCEI</name>
<dbReference type="PANTHER" id="PTHR30213">
    <property type="entry name" value="INNER MEMBRANE PROTEIN YHJD"/>
    <property type="match status" value="1"/>
</dbReference>
<evidence type="ECO:0000256" key="2">
    <source>
        <dbReference type="ARBA" id="ARBA00022475"/>
    </source>
</evidence>
<keyword evidence="5 6" id="KW-0472">Membrane</keyword>
<gene>
    <name evidence="7" type="ORF">KDA27_01410</name>
</gene>
<dbReference type="InterPro" id="IPR017039">
    <property type="entry name" value="Virul_fac_BrkB"/>
</dbReference>
<evidence type="ECO:0000256" key="1">
    <source>
        <dbReference type="ARBA" id="ARBA00004651"/>
    </source>
</evidence>
<dbReference type="EMBL" id="JAGQHS010000003">
    <property type="protein sequence ID" value="MCA9754431.1"/>
    <property type="molecule type" value="Genomic_DNA"/>
</dbReference>
<keyword evidence="4 6" id="KW-1133">Transmembrane helix</keyword>
<evidence type="ECO:0000313" key="7">
    <source>
        <dbReference type="EMBL" id="MCA9754431.1"/>
    </source>
</evidence>
<feature type="transmembrane region" description="Helical" evidence="6">
    <location>
        <begin position="137"/>
        <end position="162"/>
    </location>
</feature>
<keyword evidence="3 6" id="KW-0812">Transmembrane</keyword>
<evidence type="ECO:0000313" key="8">
    <source>
        <dbReference type="Proteomes" id="UP000739538"/>
    </source>
</evidence>
<organism evidence="7 8">
    <name type="scientific">Eiseniibacteriota bacterium</name>
    <dbReference type="NCBI Taxonomy" id="2212470"/>
    <lineage>
        <taxon>Bacteria</taxon>
        <taxon>Candidatus Eiseniibacteriota</taxon>
    </lineage>
</organism>
<comment type="subcellular location">
    <subcellularLocation>
        <location evidence="1">Cell membrane</location>
        <topology evidence="1">Multi-pass membrane protein</topology>
    </subcellularLocation>
</comment>
<dbReference type="Proteomes" id="UP000739538">
    <property type="component" value="Unassembled WGS sequence"/>
</dbReference>
<dbReference type="PANTHER" id="PTHR30213:SF1">
    <property type="entry name" value="INNER MEMBRANE PROTEIN YHJD"/>
    <property type="match status" value="1"/>
</dbReference>
<reference evidence="7" key="2">
    <citation type="journal article" date="2021" name="Microbiome">
        <title>Successional dynamics and alternative stable states in a saline activated sludge microbial community over 9 years.</title>
        <authorList>
            <person name="Wang Y."/>
            <person name="Ye J."/>
            <person name="Ju F."/>
            <person name="Liu L."/>
            <person name="Boyd J.A."/>
            <person name="Deng Y."/>
            <person name="Parks D.H."/>
            <person name="Jiang X."/>
            <person name="Yin X."/>
            <person name="Woodcroft B.J."/>
            <person name="Tyson G.W."/>
            <person name="Hugenholtz P."/>
            <person name="Polz M.F."/>
            <person name="Zhang T."/>
        </authorList>
    </citation>
    <scope>NUCLEOTIDE SEQUENCE</scope>
    <source>
        <strain evidence="7">HKST-UBA02</strain>
    </source>
</reference>
<evidence type="ECO:0000256" key="5">
    <source>
        <dbReference type="ARBA" id="ARBA00023136"/>
    </source>
</evidence>
<reference evidence="7" key="1">
    <citation type="submission" date="2020-04" db="EMBL/GenBank/DDBJ databases">
        <authorList>
            <person name="Zhang T."/>
        </authorList>
    </citation>
    <scope>NUCLEOTIDE SEQUENCE</scope>
    <source>
        <strain evidence="7">HKST-UBA02</strain>
    </source>
</reference>
<evidence type="ECO:0000256" key="4">
    <source>
        <dbReference type="ARBA" id="ARBA00022989"/>
    </source>
</evidence>
<dbReference type="GO" id="GO:0005886">
    <property type="term" value="C:plasma membrane"/>
    <property type="evidence" value="ECO:0007669"/>
    <property type="project" value="UniProtKB-SubCell"/>
</dbReference>
<protein>
    <submittedName>
        <fullName evidence="7">YihY/virulence factor BrkB family protein</fullName>
    </submittedName>
</protein>
<proteinExistence type="predicted"/>